<accession>A0A127I1H8</accession>
<gene>
    <name evidence="1" type="ORF">AYR47_20890</name>
</gene>
<reference evidence="1 2" key="1">
    <citation type="submission" date="2016-02" db="EMBL/GenBank/DDBJ databases">
        <title>Complete genome sequence of Pseudomonas azotoformans S4.</title>
        <authorList>
            <person name="Fang Y."/>
            <person name="Wu L."/>
            <person name="Feng G."/>
        </authorList>
    </citation>
    <scope>NUCLEOTIDE SEQUENCE [LARGE SCALE GENOMIC DNA]</scope>
    <source>
        <strain evidence="1 2">S4</strain>
    </source>
</reference>
<dbReference type="KEGG" id="pazo:AYR47_20890"/>
<protein>
    <submittedName>
        <fullName evidence="1">Uncharacterized protein</fullName>
    </submittedName>
</protein>
<dbReference type="EMBL" id="CP014546">
    <property type="protein sequence ID" value="AMN80609.1"/>
    <property type="molecule type" value="Genomic_DNA"/>
</dbReference>
<evidence type="ECO:0000313" key="2">
    <source>
        <dbReference type="Proteomes" id="UP000070516"/>
    </source>
</evidence>
<dbReference type="RefSeq" id="WP_061436664.1">
    <property type="nucleotide sequence ID" value="NZ_CP014546.1"/>
</dbReference>
<evidence type="ECO:0000313" key="1">
    <source>
        <dbReference type="EMBL" id="AMN80609.1"/>
    </source>
</evidence>
<name>A0A127I1H8_PSEAZ</name>
<dbReference type="Proteomes" id="UP000070516">
    <property type="component" value="Chromosome"/>
</dbReference>
<dbReference type="AlphaFoldDB" id="A0A127I1H8"/>
<organism evidence="1 2">
    <name type="scientific">Pseudomonas azotoformans</name>
    <dbReference type="NCBI Taxonomy" id="47878"/>
    <lineage>
        <taxon>Bacteria</taxon>
        <taxon>Pseudomonadati</taxon>
        <taxon>Pseudomonadota</taxon>
        <taxon>Gammaproteobacteria</taxon>
        <taxon>Pseudomonadales</taxon>
        <taxon>Pseudomonadaceae</taxon>
        <taxon>Pseudomonas</taxon>
    </lineage>
</organism>
<sequence>MPTTSSSGTGTGASSLNAKGVLSLAPMDITGVDPLDPTGLIKRNVLLADLEVKISMWGPGPVPLDSPHILDLILMQGATVIYTQSKTVTAPPPPFPIEHVLYIPTLVMQSLAGLVQLYYVVTDSFGGPSELDPKRTLTIDQSNPELLDPADHLEFVVPPSPAVDETYLLNNDPVALHLLPYTGRSDGDDIHLYLSNSANPPVAGPDYIYKLVLSSDPLIVYLPADKFRVLISGAAFIFYRIFDRAGYFSVRSAGLPFQLSLIPLPGPRPLPEIYPPERYSDLLIKRDDARAGIFVRINAYTNWAPGDKVRVHWKGRPAPLQDVIGFPTDVRIDWPVLRGPLTDPLASETVPVRFDIIRGSLPPFSSYAIPVNVNTKIAGQDHVNAPALLNLNLPLTEVRGLVSNTKNVVNHDDNPAGARARVLLYEDPQPGEVLGFYWNGIGPVASYTVQPGDVAGQLVFSTVIPWAVMEGFIHPALPVYYTTSNGVNDQQSDNTFVNVNTGTLIQFPAPVLKHTLVGGAGNLSCCSKPEVFFGVHWHVTADPLFELNDVIRFFWEGYDSYNWVPPVIDESRFAENGVFNNGNDLANGLNFVVAPYEEKVVPMRDFGSAKGWYQVRRGGVLIGESSPRRIHVDLNYSAPGYCKAGDVISCSTTGVATLLSSK</sequence>
<proteinExistence type="predicted"/>